<proteinExistence type="inferred from homology"/>
<evidence type="ECO:0000259" key="7">
    <source>
        <dbReference type="Pfam" id="PF00150"/>
    </source>
</evidence>
<dbReference type="EMBL" id="JAPEUX010000002">
    <property type="protein sequence ID" value="KAJ4357737.1"/>
    <property type="molecule type" value="Genomic_DNA"/>
</dbReference>
<comment type="catalytic activity">
    <reaction evidence="1">
        <text>Endohydrolysis of (1-&gt;4)-beta-D-glucosidic linkages in cellulose, lichenin and cereal beta-D-glucans.</text>
        <dbReference type="EC" id="3.2.1.4"/>
    </reaction>
</comment>
<keyword evidence="4" id="KW-0378">Hydrolase</keyword>
<dbReference type="GO" id="GO:0009251">
    <property type="term" value="P:glucan catabolic process"/>
    <property type="evidence" value="ECO:0007669"/>
    <property type="project" value="TreeGrafter"/>
</dbReference>
<dbReference type="SUPFAM" id="SSF51445">
    <property type="entry name" value="(Trans)glycosidases"/>
    <property type="match status" value="1"/>
</dbReference>
<evidence type="ECO:0000256" key="3">
    <source>
        <dbReference type="ARBA" id="ARBA00012601"/>
    </source>
</evidence>
<comment type="similarity">
    <text evidence="2">Belongs to the glycosyl hydrolase 5 (cellulase A) family.</text>
</comment>
<dbReference type="InterPro" id="IPR017853">
    <property type="entry name" value="GH"/>
</dbReference>
<dbReference type="RefSeq" id="XP_056074596.1">
    <property type="nucleotide sequence ID" value="XM_056211123.1"/>
</dbReference>
<evidence type="ECO:0000256" key="4">
    <source>
        <dbReference type="ARBA" id="ARBA00022801"/>
    </source>
</evidence>
<dbReference type="Proteomes" id="UP001140513">
    <property type="component" value="Unassembled WGS sequence"/>
</dbReference>
<feature type="compositionally biased region" description="Polar residues" evidence="6">
    <location>
        <begin position="298"/>
        <end position="310"/>
    </location>
</feature>
<dbReference type="Pfam" id="PF00150">
    <property type="entry name" value="Cellulase"/>
    <property type="match status" value="1"/>
</dbReference>
<evidence type="ECO:0000256" key="5">
    <source>
        <dbReference type="ARBA" id="ARBA00023295"/>
    </source>
</evidence>
<dbReference type="PANTHER" id="PTHR34142:SF1">
    <property type="entry name" value="GLYCOSIDE HYDROLASE FAMILY 5 DOMAIN-CONTAINING PROTEIN"/>
    <property type="match status" value="1"/>
</dbReference>
<dbReference type="GeneID" id="80905843"/>
<feature type="domain" description="Glycoside hydrolase family 5" evidence="7">
    <location>
        <begin position="620"/>
        <end position="886"/>
    </location>
</feature>
<organism evidence="8 9">
    <name type="scientific">Didymosphaeria variabile</name>
    <dbReference type="NCBI Taxonomy" id="1932322"/>
    <lineage>
        <taxon>Eukaryota</taxon>
        <taxon>Fungi</taxon>
        <taxon>Dikarya</taxon>
        <taxon>Ascomycota</taxon>
        <taxon>Pezizomycotina</taxon>
        <taxon>Dothideomycetes</taxon>
        <taxon>Pleosporomycetidae</taxon>
        <taxon>Pleosporales</taxon>
        <taxon>Massarineae</taxon>
        <taxon>Didymosphaeriaceae</taxon>
        <taxon>Didymosphaeria</taxon>
    </lineage>
</organism>
<dbReference type="GO" id="GO:0008810">
    <property type="term" value="F:cellulase activity"/>
    <property type="evidence" value="ECO:0007669"/>
    <property type="project" value="UniProtKB-EC"/>
</dbReference>
<feature type="region of interest" description="Disordered" evidence="6">
    <location>
        <begin position="516"/>
        <end position="547"/>
    </location>
</feature>
<evidence type="ECO:0000313" key="8">
    <source>
        <dbReference type="EMBL" id="KAJ4357737.1"/>
    </source>
</evidence>
<keyword evidence="5" id="KW-0326">Glycosidase</keyword>
<dbReference type="InterPro" id="IPR001547">
    <property type="entry name" value="Glyco_hydro_5"/>
</dbReference>
<gene>
    <name evidence="8" type="ORF">N0V89_002313</name>
</gene>
<evidence type="ECO:0000256" key="6">
    <source>
        <dbReference type="SAM" id="MobiDB-lite"/>
    </source>
</evidence>
<evidence type="ECO:0000313" key="9">
    <source>
        <dbReference type="Proteomes" id="UP001140513"/>
    </source>
</evidence>
<sequence length="918" mass="102768">MPSFLSSAIRAKKSLKALAMGSKAPPESEGISPLDCIFACSVCGDVFSDIYKQHDTVHGLSDGINPKDRIVTRLYVTSCCHVICIKHIEGGSGPAFHQANQQPQAPCPVCVKESGDDTARQLFSVRGFNEDEHDPAIPKFWFKAPPMKLDGKDQEIEALRFQYLALIRFSKNIATSYRQTVKSSAETEAKIRNMLLLAAEEHEKAKSVQKELERLRPLEGEVQKLHRLEARLPATRHYLGLIPKLIEQNTRMQQRLASLGFAMSLERMPSFNEPFAFDEVDEYVESMEGDLPTDFRKTGSSHTVGRSAHTTGFGKEMEEDMSTSAQHQRPLKRSRIDSPARANNIHAAPSSRDVMPPPSKPLSKMKSIRKIIPNLRNRFTNGRSSEAPAHKSPSGTDIRMYDNGQREVVDDSSQPSEVDERSPTRHGILSDAPYMTGALPADNRPNMPPQSGFLSGLGIHSNESDFTFESPSVLKVLNQRPGKLPTDSSYIRLLDGLGQHTGLDLGLEDPRHRNHGDGAMNHSPERYKLRSNPTGIQTQNQQKQWNSGHAFLQQSQTNAKSTSAYYQSGLNHYKNNDAMINNPRDRTLVSPITPAPARSQRPPDEVDHVTRKLKWFGINESGAEFGEGTYPGTYGKHFIWYDFNTIDQFIAQGMNMFRLNFAMERLTPNNLTGAFDQYYLGNLTEQVNYITQKGAYAMIQPHNYGRFYSNIITDTAGFKTWWQNVAAKFKDNELVVFDTNNEYHDLPQTLVFDLNQAAIDGVRAAGATKQYITPEGNSWSGAWTWVSSGNGASLVNLKDPQNKLVYQMHQYLDTDGSGTHAECVSATIFKERLQAATQWLKDNKKVGVIGEYAGGNNTQCITALQDGLNYLDQNSDVWYGALWWAAGPWWSDYIFSMEPTSGTAWNIVLPKIKSYFVS</sequence>
<keyword evidence="9" id="KW-1185">Reference proteome</keyword>
<dbReference type="AlphaFoldDB" id="A0A9W8XUK5"/>
<feature type="region of interest" description="Disordered" evidence="6">
    <location>
        <begin position="294"/>
        <end position="364"/>
    </location>
</feature>
<evidence type="ECO:0000256" key="1">
    <source>
        <dbReference type="ARBA" id="ARBA00000966"/>
    </source>
</evidence>
<comment type="caution">
    <text evidence="8">The sequence shown here is derived from an EMBL/GenBank/DDBJ whole genome shotgun (WGS) entry which is preliminary data.</text>
</comment>
<dbReference type="EC" id="3.2.1.4" evidence="3"/>
<dbReference type="OrthoDB" id="5823761at2759"/>
<protein>
    <recommendedName>
        <fullName evidence="3">cellulase</fullName>
        <ecNumber evidence="3">3.2.1.4</ecNumber>
    </recommendedName>
</protein>
<dbReference type="Gene3D" id="3.20.20.80">
    <property type="entry name" value="Glycosidases"/>
    <property type="match status" value="1"/>
</dbReference>
<accession>A0A9W8XUK5</accession>
<name>A0A9W8XUK5_9PLEO</name>
<feature type="region of interest" description="Disordered" evidence="6">
    <location>
        <begin position="376"/>
        <end position="432"/>
    </location>
</feature>
<feature type="compositionally biased region" description="Polar residues" evidence="6">
    <location>
        <begin position="531"/>
        <end position="547"/>
    </location>
</feature>
<evidence type="ECO:0000256" key="2">
    <source>
        <dbReference type="ARBA" id="ARBA00005641"/>
    </source>
</evidence>
<dbReference type="PANTHER" id="PTHR34142">
    <property type="entry name" value="ENDO-BETA-1,4-GLUCANASE A"/>
    <property type="match status" value="1"/>
</dbReference>
<reference evidence="8" key="1">
    <citation type="submission" date="2022-10" db="EMBL/GenBank/DDBJ databases">
        <title>Tapping the CABI collections for fungal endophytes: first genome assemblies for Collariella, Neodidymelliopsis, Ascochyta clinopodiicola, Didymella pomorum, Didymosphaeria variabile, Neocosmospora piperis and Neocucurbitaria cava.</title>
        <authorList>
            <person name="Hill R."/>
        </authorList>
    </citation>
    <scope>NUCLEOTIDE SEQUENCE</scope>
    <source>
        <strain evidence="8">IMI 356815</strain>
    </source>
</reference>